<organism evidence="2 3">
    <name type="scientific">Methanoculleus submarinus</name>
    <dbReference type="NCBI Taxonomy" id="204050"/>
    <lineage>
        <taxon>Archaea</taxon>
        <taxon>Methanobacteriati</taxon>
        <taxon>Methanobacteriota</taxon>
        <taxon>Stenosarchaea group</taxon>
        <taxon>Methanomicrobia</taxon>
        <taxon>Methanomicrobiales</taxon>
        <taxon>Methanomicrobiaceae</taxon>
        <taxon>Methanoculleus</taxon>
    </lineage>
</organism>
<gene>
    <name evidence="2" type="ORF">OH143_12210</name>
</gene>
<evidence type="ECO:0000256" key="1">
    <source>
        <dbReference type="SAM" id="Coils"/>
    </source>
</evidence>
<dbReference type="Gene3D" id="3.40.50.1010">
    <property type="entry name" value="5'-nuclease"/>
    <property type="match status" value="1"/>
</dbReference>
<name>A0AAX3E8N2_9EURY</name>
<keyword evidence="3" id="KW-1185">Reference proteome</keyword>
<dbReference type="AlphaFoldDB" id="A0AAX3E8N2"/>
<reference evidence="2" key="1">
    <citation type="submission" date="2022-10" db="EMBL/GenBank/DDBJ databases">
        <title>Complete genome of Methanoculleus submarinus DSM 15122.</title>
        <authorList>
            <person name="Chen S.-C."/>
            <person name="Lai S.-J."/>
            <person name="You Y.-T."/>
        </authorList>
    </citation>
    <scope>NUCLEOTIDE SEQUENCE</scope>
    <source>
        <strain evidence="2">DSM 15122</strain>
    </source>
</reference>
<dbReference type="Proteomes" id="UP001156196">
    <property type="component" value="Chromosome"/>
</dbReference>
<dbReference type="GeneID" id="40917347"/>
<dbReference type="KEGG" id="msum:OH143_12210"/>
<sequence>MSKTSAVGISCQKDECGAIDNQTLIKLSNLTRGKILDRRRDVRRNIILTTLGQYDKGEILDYQELIDKIYTLTKCHFEKEQVLAILSNLEDEDIVENIGEFTYRLITQVDIPDINDSIMPVWNEFFQEYISNRKIKYDPHIHKNAQVAFNEIILKIISQFTISEPFENQVESIPIENLQLLIHSVVNSLFFPKDKFKDKLQGLLLEYLTSEASENQNLLALIYSCYDALINVNLLKLEQDFKNLDINFSDHVMFLLLDTNFIITLLTKTDPKHSLSVALVKQCAKSEIPLLYSNFTKAELNSLIRSVQTELASLGVASKRSPSDNQLILDYFKHYQEYRTSWSQYSAYLDTWESVIQKNWNIQLLPDNIAIKKDNAIYEVVKVSLKTYDEAAQKDRSENGIDNHYRQKSEESYNHDAFSVSYVFRSKSNFEKDGNFKPYGPWFLSYDNRLSIINKTTLAKFNKYGYVIQPRILLNYLHTFTNVAIDANEEEEFALALLRYTARVTYPKLTLDEYSQLVAIKIGVGEDNSTILKEIFLQSPLIEELQRALVDKDSGAADRKAAEILNLANVQEMMEKIGFSQKEKSDYDEKVNRLQSVLRRLREETKIKDAEIQILRNNPTYNYNYYQSFSIQNNGNIINVSMDLELDPAIRQKFIAIVQLLESEKAYESELIELPPSKIDGKNVKDYLCKVSEKISQSPMTQGLKEILPIISSTISIINGFMS</sequence>
<dbReference type="RefSeq" id="WP_011843939.1">
    <property type="nucleotide sequence ID" value="NZ_CP109831.1"/>
</dbReference>
<feature type="coiled-coil region" evidence="1">
    <location>
        <begin position="584"/>
        <end position="618"/>
    </location>
</feature>
<dbReference type="InterPro" id="IPR029060">
    <property type="entry name" value="PIN-like_dom_sf"/>
</dbReference>
<dbReference type="EMBL" id="CP109831">
    <property type="protein sequence ID" value="UYU18447.1"/>
    <property type="molecule type" value="Genomic_DNA"/>
</dbReference>
<dbReference type="SUPFAM" id="SSF88723">
    <property type="entry name" value="PIN domain-like"/>
    <property type="match status" value="1"/>
</dbReference>
<keyword evidence="1" id="KW-0175">Coiled coil</keyword>
<protein>
    <submittedName>
        <fullName evidence="2">Uncharacterized protein</fullName>
    </submittedName>
</protein>
<accession>A0AAX3E8N2</accession>
<evidence type="ECO:0000313" key="2">
    <source>
        <dbReference type="EMBL" id="UYU18447.1"/>
    </source>
</evidence>
<proteinExistence type="predicted"/>
<evidence type="ECO:0000313" key="3">
    <source>
        <dbReference type="Proteomes" id="UP001156196"/>
    </source>
</evidence>